<dbReference type="SUPFAM" id="SSF52283">
    <property type="entry name" value="Formate/glycerate dehydrogenase catalytic domain-like"/>
    <property type="match status" value="1"/>
</dbReference>
<gene>
    <name evidence="4" type="ORF">GCM10022384_59520</name>
</gene>
<dbReference type="Pfam" id="PF02826">
    <property type="entry name" value="2-Hacid_dh_C"/>
    <property type="match status" value="1"/>
</dbReference>
<sequence>MPETSGRPRVLLTDDGLLEDFWAFLRQRLEDRLSPFCDLQYIDVRSSSLEDVDWAGIDAVALFGGELTEDMIRRATRLAVVGSETDNLGIASIEELWKRGIPFVEGTPGWGPSVAECGLALILSALRRVPLWHQRVIDGFRPWEYPYVQFCDDDRFVNGTVGGKTVGILGAGEIGGRLSQYCAAMGARVRVHDPFRTAERFAAIGAEPVSLAELMESDILVIATPDTPSVTNLVSREHVKTLRPGALVVTLTRSTAIDVTALRERVLADELAWAADVYDVEPLPPGDPVIGRDNVVHLPHIAGRTKDANHAVADLIADDFLRVFDGRPPLHVMTPERLLVRTGEPGTTVITEWNN</sequence>
<keyword evidence="1" id="KW-0560">Oxidoreductase</keyword>
<keyword evidence="5" id="KW-1185">Reference proteome</keyword>
<dbReference type="PANTHER" id="PTHR10996">
    <property type="entry name" value="2-HYDROXYACID DEHYDROGENASE-RELATED"/>
    <property type="match status" value="1"/>
</dbReference>
<proteinExistence type="predicted"/>
<keyword evidence="2" id="KW-0520">NAD</keyword>
<evidence type="ECO:0000256" key="1">
    <source>
        <dbReference type="ARBA" id="ARBA00023002"/>
    </source>
</evidence>
<protein>
    <recommendedName>
        <fullName evidence="3">D-isomer specific 2-hydroxyacid dehydrogenase NAD-binding domain-containing protein</fullName>
    </recommendedName>
</protein>
<feature type="domain" description="D-isomer specific 2-hydroxyacid dehydrogenase NAD-binding" evidence="3">
    <location>
        <begin position="119"/>
        <end position="302"/>
    </location>
</feature>
<dbReference type="EMBL" id="BAABCQ010000169">
    <property type="protein sequence ID" value="GAA4005202.1"/>
    <property type="molecule type" value="Genomic_DNA"/>
</dbReference>
<dbReference type="Proteomes" id="UP001500034">
    <property type="component" value="Unassembled WGS sequence"/>
</dbReference>
<dbReference type="PANTHER" id="PTHR10996:SF178">
    <property type="entry name" value="2-HYDROXYACID DEHYDROGENASE YGL185C-RELATED"/>
    <property type="match status" value="1"/>
</dbReference>
<evidence type="ECO:0000313" key="5">
    <source>
        <dbReference type="Proteomes" id="UP001500034"/>
    </source>
</evidence>
<evidence type="ECO:0000259" key="3">
    <source>
        <dbReference type="Pfam" id="PF02826"/>
    </source>
</evidence>
<evidence type="ECO:0000256" key="2">
    <source>
        <dbReference type="ARBA" id="ARBA00023027"/>
    </source>
</evidence>
<organism evidence="4 5">
    <name type="scientific">Streptomyces marokkonensis</name>
    <dbReference type="NCBI Taxonomy" id="324855"/>
    <lineage>
        <taxon>Bacteria</taxon>
        <taxon>Bacillati</taxon>
        <taxon>Actinomycetota</taxon>
        <taxon>Actinomycetes</taxon>
        <taxon>Kitasatosporales</taxon>
        <taxon>Streptomycetaceae</taxon>
        <taxon>Streptomyces</taxon>
    </lineage>
</organism>
<dbReference type="InterPro" id="IPR006140">
    <property type="entry name" value="D-isomer_DH_NAD-bd"/>
</dbReference>
<comment type="caution">
    <text evidence="4">The sequence shown here is derived from an EMBL/GenBank/DDBJ whole genome shotgun (WGS) entry which is preliminary data.</text>
</comment>
<dbReference type="SUPFAM" id="SSF51735">
    <property type="entry name" value="NAD(P)-binding Rossmann-fold domains"/>
    <property type="match status" value="1"/>
</dbReference>
<accession>A0ABP7S1K9</accession>
<dbReference type="InterPro" id="IPR036291">
    <property type="entry name" value="NAD(P)-bd_dom_sf"/>
</dbReference>
<dbReference type="InterPro" id="IPR050223">
    <property type="entry name" value="D-isomer_2-hydroxyacid_DH"/>
</dbReference>
<dbReference type="RefSeq" id="WP_345596462.1">
    <property type="nucleotide sequence ID" value="NZ_BAABCQ010000169.1"/>
</dbReference>
<dbReference type="Gene3D" id="3.40.50.720">
    <property type="entry name" value="NAD(P)-binding Rossmann-like Domain"/>
    <property type="match status" value="2"/>
</dbReference>
<evidence type="ECO:0000313" key="4">
    <source>
        <dbReference type="EMBL" id="GAA4005202.1"/>
    </source>
</evidence>
<reference evidence="5" key="1">
    <citation type="journal article" date="2019" name="Int. J. Syst. Evol. Microbiol.">
        <title>The Global Catalogue of Microorganisms (GCM) 10K type strain sequencing project: providing services to taxonomists for standard genome sequencing and annotation.</title>
        <authorList>
            <consortium name="The Broad Institute Genomics Platform"/>
            <consortium name="The Broad Institute Genome Sequencing Center for Infectious Disease"/>
            <person name="Wu L."/>
            <person name="Ma J."/>
        </authorList>
    </citation>
    <scope>NUCLEOTIDE SEQUENCE [LARGE SCALE GENOMIC DNA]</scope>
    <source>
        <strain evidence="5">JCM 17027</strain>
    </source>
</reference>
<name>A0ABP7S1K9_9ACTN</name>